<reference evidence="1" key="1">
    <citation type="submission" date="2014-12" db="EMBL/GenBank/DDBJ databases">
        <title>Insight into the proteome of Arion vulgaris.</title>
        <authorList>
            <person name="Aradska J."/>
            <person name="Bulat T."/>
            <person name="Smidak R."/>
            <person name="Sarate P."/>
            <person name="Gangsoo J."/>
            <person name="Sialana F."/>
            <person name="Bilban M."/>
            <person name="Lubec G."/>
        </authorList>
    </citation>
    <scope>NUCLEOTIDE SEQUENCE</scope>
    <source>
        <tissue evidence="1">Skin</tissue>
    </source>
</reference>
<sequence length="272" mass="28265">SDHGTVPIDLSKAAQSTFESHVTAATLSIGQNNAVSHATAVSYQGQPTYGIRVANSAVTVPGSISQGLTSQIPINACHNLQVARSSLPLVSAGIGTSQMVYPRITHPAFPQPIPISSAIIGQQITLQRLPSKGQHLPLGSVTQISGQQIIHSSGKAISPRPAASTGNLQRPVISSFSTAPHFQKSNTPTLVSVSQAQQIGLRVPNATGHQMTIQRAISPLVAQQMSGTNQPNFIQCLSNAAVVSQQIAHSLTNAGSLQTTQSVGSNLRTTSP</sequence>
<name>A0A0B7B887_9EUPU</name>
<dbReference type="EMBL" id="HACG01041631">
    <property type="protein sequence ID" value="CEK88496.1"/>
    <property type="molecule type" value="Transcribed_RNA"/>
</dbReference>
<gene>
    <name evidence="1" type="primary">ORF165616</name>
</gene>
<dbReference type="AlphaFoldDB" id="A0A0B7B887"/>
<feature type="non-terminal residue" evidence="1">
    <location>
        <position position="1"/>
    </location>
</feature>
<evidence type="ECO:0000313" key="1">
    <source>
        <dbReference type="EMBL" id="CEK88496.1"/>
    </source>
</evidence>
<accession>A0A0B7B887</accession>
<feature type="non-terminal residue" evidence="1">
    <location>
        <position position="272"/>
    </location>
</feature>
<organism evidence="1">
    <name type="scientific">Arion vulgaris</name>
    <dbReference type="NCBI Taxonomy" id="1028688"/>
    <lineage>
        <taxon>Eukaryota</taxon>
        <taxon>Metazoa</taxon>
        <taxon>Spiralia</taxon>
        <taxon>Lophotrochozoa</taxon>
        <taxon>Mollusca</taxon>
        <taxon>Gastropoda</taxon>
        <taxon>Heterobranchia</taxon>
        <taxon>Euthyneura</taxon>
        <taxon>Panpulmonata</taxon>
        <taxon>Eupulmonata</taxon>
        <taxon>Stylommatophora</taxon>
        <taxon>Helicina</taxon>
        <taxon>Arionoidea</taxon>
        <taxon>Arionidae</taxon>
        <taxon>Arion</taxon>
    </lineage>
</organism>
<protein>
    <submittedName>
        <fullName evidence="1">Uncharacterized protein</fullName>
    </submittedName>
</protein>
<proteinExistence type="predicted"/>